<gene>
    <name evidence="3" type="ORF">CVP05_07235</name>
</gene>
<evidence type="ECO:0000256" key="2">
    <source>
        <dbReference type="ARBA" id="ARBA00022729"/>
    </source>
</evidence>
<organism evidence="3 4">
    <name type="scientific">Conservatibacter flavescens</name>
    <dbReference type="NCBI Taxonomy" id="28161"/>
    <lineage>
        <taxon>Bacteria</taxon>
        <taxon>Pseudomonadati</taxon>
        <taxon>Pseudomonadota</taxon>
        <taxon>Gammaproteobacteria</taxon>
        <taxon>Pasteurellales</taxon>
        <taxon>Pasteurellaceae</taxon>
        <taxon>Conservatibacter</taxon>
    </lineage>
</organism>
<comment type="caution">
    <text evidence="3">The sequence shown here is derived from an EMBL/GenBank/DDBJ whole genome shotgun (WGS) entry which is preliminary data.</text>
</comment>
<dbReference type="OrthoDB" id="5690781at2"/>
<protein>
    <recommendedName>
        <fullName evidence="1">Type IV secretion system putative lipoprotein virB7</fullName>
    </recommendedName>
</protein>
<dbReference type="PROSITE" id="PS51257">
    <property type="entry name" value="PROKAR_LIPOPROTEIN"/>
    <property type="match status" value="1"/>
</dbReference>
<dbReference type="InterPro" id="IPR038483">
    <property type="entry name" value="YcfL-like_sf"/>
</dbReference>
<dbReference type="InterPro" id="IPR010824">
    <property type="entry name" value="DUF1425"/>
</dbReference>
<dbReference type="EMBL" id="PHHA01000018">
    <property type="protein sequence ID" value="PJG85044.1"/>
    <property type="molecule type" value="Genomic_DNA"/>
</dbReference>
<proteinExistence type="predicted"/>
<dbReference type="InterPro" id="IPR012640">
    <property type="entry name" value="Membr_lipoprot_lipid_attach_CS"/>
</dbReference>
<keyword evidence="4" id="KW-1185">Reference proteome</keyword>
<dbReference type="Pfam" id="PF08139">
    <property type="entry name" value="LPAM_1"/>
    <property type="match status" value="1"/>
</dbReference>
<dbReference type="AlphaFoldDB" id="A0A2M8S1Q4"/>
<evidence type="ECO:0000256" key="1">
    <source>
        <dbReference type="ARBA" id="ARBA00017922"/>
    </source>
</evidence>
<dbReference type="Proteomes" id="UP000229329">
    <property type="component" value="Unassembled WGS sequence"/>
</dbReference>
<reference evidence="3 4" key="1">
    <citation type="submission" date="2017-11" db="EMBL/GenBank/DDBJ databases">
        <title>Reclassification of Bisgaard taxon 7 as Conservatibacter flavescens gen. nov., sp. nov.</title>
        <authorList>
            <person name="Christensen H."/>
        </authorList>
    </citation>
    <scope>NUCLEOTIDE SEQUENCE [LARGE SCALE GENOMIC DNA]</scope>
    <source>
        <strain evidence="3 4">7_4</strain>
    </source>
</reference>
<sequence length="122" mass="13821">MKRSIFLIMLTALLAACSSPKPNLVHTDSPIVNITAELDPLVDVGASQNGAYVKNKTESMVSLRYLLTWYDKQGVTQLADYQTPEAWHALSLTPKQRYDIPLQRPTAQSVNYRLYLTEQRTH</sequence>
<name>A0A2M8S1Q4_9PAST</name>
<dbReference type="CDD" id="cd09030">
    <property type="entry name" value="DUF1425"/>
    <property type="match status" value="1"/>
</dbReference>
<dbReference type="RefSeq" id="WP_100288902.1">
    <property type="nucleotide sequence ID" value="NZ_PHHA01000018.1"/>
</dbReference>
<evidence type="ECO:0000313" key="4">
    <source>
        <dbReference type="Proteomes" id="UP000229329"/>
    </source>
</evidence>
<dbReference type="Pfam" id="PF07233">
    <property type="entry name" value="DUF1425"/>
    <property type="match status" value="1"/>
</dbReference>
<accession>A0A2M8S1Q4</accession>
<keyword evidence="2" id="KW-0732">Signal</keyword>
<dbReference type="Gene3D" id="2.60.40.3230">
    <property type="match status" value="1"/>
</dbReference>
<evidence type="ECO:0000313" key="3">
    <source>
        <dbReference type="EMBL" id="PJG85044.1"/>
    </source>
</evidence>